<dbReference type="EMBL" id="SFBF01000084">
    <property type="protein sequence ID" value="TRU51817.1"/>
    <property type="molecule type" value="Genomic_DNA"/>
</dbReference>
<organism evidence="1 2">
    <name type="scientific">Microcystis aeruginosa Ma_QC_Ca_00000000_S207</name>
    <dbReference type="NCBI Taxonomy" id="2486251"/>
    <lineage>
        <taxon>Bacteria</taxon>
        <taxon>Bacillati</taxon>
        <taxon>Cyanobacteriota</taxon>
        <taxon>Cyanophyceae</taxon>
        <taxon>Oscillatoriophycideae</taxon>
        <taxon>Chroococcales</taxon>
        <taxon>Microcystaceae</taxon>
        <taxon>Microcystis</taxon>
    </lineage>
</organism>
<evidence type="ECO:0000313" key="1">
    <source>
        <dbReference type="EMBL" id="TRU51817.1"/>
    </source>
</evidence>
<proteinExistence type="predicted"/>
<dbReference type="Proteomes" id="UP000320293">
    <property type="component" value="Unassembled WGS sequence"/>
</dbReference>
<sequence length="69" mass="7686">MTKSTVITTIGFAAKSFSVVAGCGVWGFTSFEVANYLIFREKVPKFPPDHSPIQYFLIDKRSKSLKALL</sequence>
<reference evidence="1 2" key="1">
    <citation type="submission" date="2019-01" db="EMBL/GenBank/DDBJ databases">
        <title>Coherence of Microcystis species and biogeography revealed through population genomics.</title>
        <authorList>
            <person name="Perez-Carrascal O.M."/>
            <person name="Terrat Y."/>
            <person name="Giani A."/>
            <person name="Fortin N."/>
            <person name="Tromas N."/>
            <person name="Shapiro B.J."/>
        </authorList>
    </citation>
    <scope>NUCLEOTIDE SEQUENCE [LARGE SCALE GENOMIC DNA]</scope>
    <source>
        <strain evidence="1">Ma_QC_Ca_00000000_S207</strain>
    </source>
</reference>
<name>A0A552FYT4_MICAE</name>
<dbReference type="AlphaFoldDB" id="A0A552FYT4"/>
<comment type="caution">
    <text evidence="1">The sequence shown here is derived from an EMBL/GenBank/DDBJ whole genome shotgun (WGS) entry which is preliminary data.</text>
</comment>
<accession>A0A552FYT4</accession>
<evidence type="ECO:0000313" key="2">
    <source>
        <dbReference type="Proteomes" id="UP000320293"/>
    </source>
</evidence>
<protein>
    <submittedName>
        <fullName evidence="1">Uncharacterized protein</fullName>
    </submittedName>
</protein>
<gene>
    <name evidence="1" type="ORF">EWV91_04730</name>
</gene>